<dbReference type="AlphaFoldDB" id="A0A269XWX4"/>
<dbReference type="PANTHER" id="PTHR33375">
    <property type="entry name" value="CHROMOSOME-PARTITIONING PROTEIN PARB-RELATED"/>
    <property type="match status" value="1"/>
</dbReference>
<dbReference type="GO" id="GO:0007059">
    <property type="term" value="P:chromosome segregation"/>
    <property type="evidence" value="ECO:0007669"/>
    <property type="project" value="TreeGrafter"/>
</dbReference>
<keyword evidence="5" id="KW-1185">Reference proteome</keyword>
<dbReference type="InterPro" id="IPR004437">
    <property type="entry name" value="ParB/RepB/Spo0J"/>
</dbReference>
<dbReference type="RefSeq" id="WP_095349917.1">
    <property type="nucleotide sequence ID" value="NZ_NCXK01000011.1"/>
</dbReference>
<organism evidence="4 5">
    <name type="scientific">Acetobacter fabarum</name>
    <dbReference type="NCBI Taxonomy" id="483199"/>
    <lineage>
        <taxon>Bacteria</taxon>
        <taxon>Pseudomonadati</taxon>
        <taxon>Pseudomonadota</taxon>
        <taxon>Alphaproteobacteria</taxon>
        <taxon>Acetobacterales</taxon>
        <taxon>Acetobacteraceae</taxon>
        <taxon>Acetobacter</taxon>
    </lineage>
</organism>
<dbReference type="GO" id="GO:0005694">
    <property type="term" value="C:chromosome"/>
    <property type="evidence" value="ECO:0007669"/>
    <property type="project" value="TreeGrafter"/>
</dbReference>
<proteinExistence type="inferred from homology"/>
<dbReference type="Pfam" id="PF02195">
    <property type="entry name" value="ParB_N"/>
    <property type="match status" value="1"/>
</dbReference>
<accession>A0A269XWX4</accession>
<dbReference type="EMBL" id="NCXK01000011">
    <property type="protein sequence ID" value="PAK77803.1"/>
    <property type="molecule type" value="Genomic_DNA"/>
</dbReference>
<dbReference type="InterPro" id="IPR003115">
    <property type="entry name" value="ParB_N"/>
</dbReference>
<evidence type="ECO:0000313" key="4">
    <source>
        <dbReference type="EMBL" id="PAK77803.1"/>
    </source>
</evidence>
<dbReference type="OrthoDB" id="9813122at2"/>
<dbReference type="NCBIfam" id="TIGR00180">
    <property type="entry name" value="parB_part"/>
    <property type="match status" value="1"/>
</dbReference>
<dbReference type="GO" id="GO:0003677">
    <property type="term" value="F:DNA binding"/>
    <property type="evidence" value="ECO:0007669"/>
    <property type="project" value="InterPro"/>
</dbReference>
<evidence type="ECO:0000256" key="2">
    <source>
        <dbReference type="SAM" id="MobiDB-lite"/>
    </source>
</evidence>
<dbReference type="SUPFAM" id="SSF109709">
    <property type="entry name" value="KorB DNA-binding domain-like"/>
    <property type="match status" value="1"/>
</dbReference>
<dbReference type="InterPro" id="IPR050336">
    <property type="entry name" value="Chromosome_partition/occlusion"/>
</dbReference>
<dbReference type="SMART" id="SM00470">
    <property type="entry name" value="ParB"/>
    <property type="match status" value="1"/>
</dbReference>
<reference evidence="4 5" key="1">
    <citation type="submission" date="2017-04" db="EMBL/GenBank/DDBJ databases">
        <title>Kefir bacterial isolates.</title>
        <authorList>
            <person name="Kim Y."/>
            <person name="Blasche S."/>
            <person name="Patil K.R."/>
        </authorList>
    </citation>
    <scope>NUCLEOTIDE SEQUENCE [LARGE SCALE GENOMIC DNA]</scope>
    <source>
        <strain evidence="4 5">KR</strain>
    </source>
</reference>
<name>A0A269XWX4_9PROT</name>
<feature type="region of interest" description="Disordered" evidence="2">
    <location>
        <begin position="530"/>
        <end position="549"/>
    </location>
</feature>
<evidence type="ECO:0000256" key="1">
    <source>
        <dbReference type="ARBA" id="ARBA00006295"/>
    </source>
</evidence>
<gene>
    <name evidence="4" type="ORF">B8X00_08995</name>
</gene>
<dbReference type="Gene3D" id="3.90.1530.30">
    <property type="match status" value="1"/>
</dbReference>
<evidence type="ECO:0000259" key="3">
    <source>
        <dbReference type="SMART" id="SM00470"/>
    </source>
</evidence>
<feature type="domain" description="ParB-like N-terminal" evidence="3">
    <location>
        <begin position="1"/>
        <end position="91"/>
    </location>
</feature>
<dbReference type="Gene3D" id="1.10.10.2830">
    <property type="match status" value="1"/>
</dbReference>
<comment type="caution">
    <text evidence="4">The sequence shown here is derived from an EMBL/GenBank/DDBJ whole genome shotgun (WGS) entry which is preliminary data.</text>
</comment>
<sequence length="549" mass="59433">MLIALDDIQENGNMRRAASCATADAALEASIAALGVLQPILVRPDPNGGYILIAGYRRVAAARRAGLAEVPAEIRLMGELESEAAQAAENVVRLPVEPVDLWRHIDSLIQAGYSLQSAGASLGMSDRHIQQISILSQIAPRLLDAMTGKQLPSWRTLGVIAQAPHDQQIAAFERHNYPHGVTWTSVSAECTAHRIPQDRAIFDVATSGVVFDEDLFAEPGSPEQFTTGDIAGFMAAQLAAVQDRIQNGDEPAMLLEYSPMAQLPKLPTGWVFVERKEPLTPRSKHKRAYAIVPANDWMDAGRVVDVVIKPATTAKAAAAPAATHNTDAIEQEEYEPELPAEEPEALPDDVCQITKAGYDMLADIRNEALHDALRSPLRMAPDKAGVALLIAYAAGRYDLREILATIVSPEGTITIPDAATFAALVGEALARTINLTPLHRQNQVSRSTEAYNAAEWIGAIVNADGLMPRVDTPEFLSCVGGRTLQTLAHDHLPKAETAEMPAKVADLRRWLCGRMPNWVPVHFGAPGPISDQWKNPRYGNGDVECPDTR</sequence>
<dbReference type="SUPFAM" id="SSF110849">
    <property type="entry name" value="ParB/Sulfiredoxin"/>
    <property type="match status" value="1"/>
</dbReference>
<dbReference type="Proteomes" id="UP000216151">
    <property type="component" value="Unassembled WGS sequence"/>
</dbReference>
<dbReference type="PANTHER" id="PTHR33375:SF7">
    <property type="entry name" value="CHROMOSOME 2-PARTITIONING PROTEIN PARB-RELATED"/>
    <property type="match status" value="1"/>
</dbReference>
<dbReference type="InterPro" id="IPR036086">
    <property type="entry name" value="ParB/Sulfiredoxin_sf"/>
</dbReference>
<comment type="similarity">
    <text evidence="1">Belongs to the ParB family.</text>
</comment>
<protein>
    <submittedName>
        <fullName evidence="4">Chromosome partitioning protein</fullName>
    </submittedName>
</protein>
<evidence type="ECO:0000313" key="5">
    <source>
        <dbReference type="Proteomes" id="UP000216151"/>
    </source>
</evidence>